<protein>
    <recommendedName>
        <fullName evidence="9">Cation-transporting P-type ATPase N-terminal domain-containing protein</fullName>
    </recommendedName>
</protein>
<evidence type="ECO:0000256" key="3">
    <source>
        <dbReference type="ARBA" id="ARBA00022741"/>
    </source>
</evidence>
<keyword evidence="4" id="KW-0067">ATP-binding</keyword>
<feature type="transmembrane region" description="Helical" evidence="8">
    <location>
        <begin position="712"/>
        <end position="729"/>
    </location>
</feature>
<dbReference type="Gene3D" id="1.20.1110.10">
    <property type="entry name" value="Calcium-transporting ATPase, transmembrane domain"/>
    <property type="match status" value="1"/>
</dbReference>
<evidence type="ECO:0000256" key="5">
    <source>
        <dbReference type="ARBA" id="ARBA00022967"/>
    </source>
</evidence>
<keyword evidence="2 8" id="KW-0812">Transmembrane</keyword>
<dbReference type="Pfam" id="PF08282">
    <property type="entry name" value="Hydrolase_3"/>
    <property type="match status" value="1"/>
</dbReference>
<evidence type="ECO:0000256" key="6">
    <source>
        <dbReference type="ARBA" id="ARBA00022989"/>
    </source>
</evidence>
<dbReference type="Pfam" id="PF00690">
    <property type="entry name" value="Cation_ATPase_N"/>
    <property type="match status" value="1"/>
</dbReference>
<dbReference type="SFLD" id="SFLDG00002">
    <property type="entry name" value="C1.7:_P-type_atpase_like"/>
    <property type="match status" value="1"/>
</dbReference>
<dbReference type="SFLD" id="SFLDF00027">
    <property type="entry name" value="p-type_atpase"/>
    <property type="match status" value="1"/>
</dbReference>
<evidence type="ECO:0000313" key="10">
    <source>
        <dbReference type="EMBL" id="OGH78573.1"/>
    </source>
</evidence>
<dbReference type="InterPro" id="IPR023214">
    <property type="entry name" value="HAD_sf"/>
</dbReference>
<gene>
    <name evidence="10" type="ORF">A2983_02840</name>
</gene>
<keyword evidence="3" id="KW-0547">Nucleotide-binding</keyword>
<evidence type="ECO:0000256" key="2">
    <source>
        <dbReference type="ARBA" id="ARBA00022692"/>
    </source>
</evidence>
<reference evidence="10 11" key="1">
    <citation type="journal article" date="2016" name="Nat. Commun.">
        <title>Thousands of microbial genomes shed light on interconnected biogeochemical processes in an aquifer system.</title>
        <authorList>
            <person name="Anantharaman K."/>
            <person name="Brown C.T."/>
            <person name="Hug L.A."/>
            <person name="Sharon I."/>
            <person name="Castelle C.J."/>
            <person name="Probst A.J."/>
            <person name="Thomas B.C."/>
            <person name="Singh A."/>
            <person name="Wilkins M.J."/>
            <person name="Karaoz U."/>
            <person name="Brodie E.L."/>
            <person name="Williams K.H."/>
            <person name="Hubbard S.S."/>
            <person name="Banfield J.F."/>
        </authorList>
    </citation>
    <scope>NUCLEOTIDE SEQUENCE [LARGE SCALE GENOMIC DNA]</scope>
</reference>
<accession>A0A1F6N4J8</accession>
<dbReference type="InterPro" id="IPR004014">
    <property type="entry name" value="ATPase_P-typ_cation-transptr_N"/>
</dbReference>
<keyword evidence="7 8" id="KW-0472">Membrane</keyword>
<dbReference type="InterPro" id="IPR006068">
    <property type="entry name" value="ATPase_P-typ_cation-transptr_C"/>
</dbReference>
<proteinExistence type="predicted"/>
<dbReference type="Pfam" id="PF00122">
    <property type="entry name" value="E1-E2_ATPase"/>
    <property type="match status" value="1"/>
</dbReference>
<dbReference type="Gene3D" id="3.40.50.1000">
    <property type="entry name" value="HAD superfamily/HAD-like"/>
    <property type="match status" value="1"/>
</dbReference>
<dbReference type="Gene3D" id="2.70.150.10">
    <property type="entry name" value="Calcium-transporting ATPase, cytoplasmic transduction domain A"/>
    <property type="match status" value="1"/>
</dbReference>
<comment type="subcellular location">
    <subcellularLocation>
        <location evidence="1">Membrane</location>
        <topology evidence="1">Multi-pass membrane protein</topology>
    </subcellularLocation>
</comment>
<keyword evidence="6 8" id="KW-1133">Transmembrane helix</keyword>
<dbReference type="AlphaFoldDB" id="A0A1F6N4J8"/>
<name>A0A1F6N4J8_9BACT</name>
<keyword evidence="5" id="KW-1278">Translocase</keyword>
<feature type="transmembrane region" description="Helical" evidence="8">
    <location>
        <begin position="240"/>
        <end position="261"/>
    </location>
</feature>
<evidence type="ECO:0000256" key="4">
    <source>
        <dbReference type="ARBA" id="ARBA00022840"/>
    </source>
</evidence>
<feature type="domain" description="Cation-transporting P-type ATPase N-terminal" evidence="9">
    <location>
        <begin position="2"/>
        <end position="76"/>
    </location>
</feature>
<feature type="transmembrane region" description="Helical" evidence="8">
    <location>
        <begin position="281"/>
        <end position="302"/>
    </location>
</feature>
<dbReference type="Proteomes" id="UP000177040">
    <property type="component" value="Unassembled WGS sequence"/>
</dbReference>
<dbReference type="PROSITE" id="PS00154">
    <property type="entry name" value="ATPASE_E1_E2"/>
    <property type="match status" value="1"/>
</dbReference>
<dbReference type="InterPro" id="IPR001757">
    <property type="entry name" value="P_typ_ATPase"/>
</dbReference>
<dbReference type="NCBIfam" id="TIGR01494">
    <property type="entry name" value="ATPase_P-type"/>
    <property type="match status" value="2"/>
</dbReference>
<organism evidence="10 11">
    <name type="scientific">Candidatus Magasanikbacteria bacterium RIFCSPLOWO2_01_FULL_40_15</name>
    <dbReference type="NCBI Taxonomy" id="1798686"/>
    <lineage>
        <taxon>Bacteria</taxon>
        <taxon>Candidatus Magasanikiibacteriota</taxon>
    </lineage>
</organism>
<dbReference type="GO" id="GO:0016887">
    <property type="term" value="F:ATP hydrolysis activity"/>
    <property type="evidence" value="ECO:0007669"/>
    <property type="project" value="InterPro"/>
</dbReference>
<feature type="transmembrane region" description="Helical" evidence="8">
    <location>
        <begin position="820"/>
        <end position="839"/>
    </location>
</feature>
<evidence type="ECO:0000256" key="8">
    <source>
        <dbReference type="SAM" id="Phobius"/>
    </source>
</evidence>
<dbReference type="SUPFAM" id="SSF81660">
    <property type="entry name" value="Metal cation-transporting ATPase, ATP-binding domain N"/>
    <property type="match status" value="1"/>
</dbReference>
<feature type="transmembrane region" description="Helical" evidence="8">
    <location>
        <begin position="56"/>
        <end position="74"/>
    </location>
</feature>
<feature type="transmembrane region" description="Helical" evidence="8">
    <location>
        <begin position="680"/>
        <end position="706"/>
    </location>
</feature>
<dbReference type="SUPFAM" id="SSF56784">
    <property type="entry name" value="HAD-like"/>
    <property type="match status" value="1"/>
</dbReference>
<feature type="transmembrane region" description="Helical" evidence="8">
    <location>
        <begin position="756"/>
        <end position="775"/>
    </location>
</feature>
<feature type="transmembrane region" description="Helical" evidence="8">
    <location>
        <begin position="845"/>
        <end position="870"/>
    </location>
</feature>
<dbReference type="PRINTS" id="PR00120">
    <property type="entry name" value="HATPASE"/>
</dbReference>
<dbReference type="Pfam" id="PF00689">
    <property type="entry name" value="Cation_ATPase_C"/>
    <property type="match status" value="1"/>
</dbReference>
<dbReference type="EMBL" id="MFQH01000006">
    <property type="protein sequence ID" value="OGH78573.1"/>
    <property type="molecule type" value="Genomic_DNA"/>
</dbReference>
<dbReference type="InterPro" id="IPR023299">
    <property type="entry name" value="ATPase_P-typ_cyto_dom_N"/>
</dbReference>
<dbReference type="PANTHER" id="PTHR42861">
    <property type="entry name" value="CALCIUM-TRANSPORTING ATPASE"/>
    <property type="match status" value="1"/>
</dbReference>
<feature type="transmembrane region" description="Helical" evidence="8">
    <location>
        <begin position="80"/>
        <end position="97"/>
    </location>
</feature>
<dbReference type="SUPFAM" id="SSF81665">
    <property type="entry name" value="Calcium ATPase, transmembrane domain M"/>
    <property type="match status" value="1"/>
</dbReference>
<dbReference type="PRINTS" id="PR00119">
    <property type="entry name" value="CATATPASE"/>
</dbReference>
<dbReference type="InterPro" id="IPR008250">
    <property type="entry name" value="ATPase_P-typ_transduc_dom_A_sf"/>
</dbReference>
<dbReference type="InterPro" id="IPR036412">
    <property type="entry name" value="HAD-like_sf"/>
</dbReference>
<evidence type="ECO:0000256" key="1">
    <source>
        <dbReference type="ARBA" id="ARBA00004141"/>
    </source>
</evidence>
<dbReference type="SFLD" id="SFLDS00003">
    <property type="entry name" value="Haloacid_Dehalogenase"/>
    <property type="match status" value="1"/>
</dbReference>
<dbReference type="Gene3D" id="3.40.1110.10">
    <property type="entry name" value="Calcium-transporting ATPase, cytoplasmic domain N"/>
    <property type="match status" value="1"/>
</dbReference>
<dbReference type="InterPro" id="IPR059000">
    <property type="entry name" value="ATPase_P-type_domA"/>
</dbReference>
<evidence type="ECO:0000259" key="9">
    <source>
        <dbReference type="SMART" id="SM00831"/>
    </source>
</evidence>
<comment type="caution">
    <text evidence="10">The sequence shown here is derived from an EMBL/GenBank/DDBJ whole genome shotgun (WGS) entry which is preliminary data.</text>
</comment>
<dbReference type="SMART" id="SM00831">
    <property type="entry name" value="Cation_ATPase_N"/>
    <property type="match status" value="1"/>
</dbReference>
<dbReference type="Pfam" id="PF13246">
    <property type="entry name" value="Cation_ATPase"/>
    <property type="match status" value="1"/>
</dbReference>
<dbReference type="GO" id="GO:0016020">
    <property type="term" value="C:membrane"/>
    <property type="evidence" value="ECO:0007669"/>
    <property type="project" value="UniProtKB-SubCell"/>
</dbReference>
<feature type="transmembrane region" description="Helical" evidence="8">
    <location>
        <begin position="787"/>
        <end position="808"/>
    </location>
</feature>
<dbReference type="InterPro" id="IPR018303">
    <property type="entry name" value="ATPase_P-typ_P_site"/>
</dbReference>
<sequence>MDFCTQSISEVLKEVQSSESGLTIEEAKQRIIHYGENRLPVDARLDSQLSIFLNQWKSSLIIVLVVAGIVSAWLADVVDALIIGLTVLVNVTVGFFQESKANQAVKKLARMVTFSARVMRSGKLVVIPSTEITLGDIIFLEAGDNVPADARIIEELELALNEAALTGESNSVLKNIRKLSANAPLANRSNMVFQGTQVVGGRGKAVVVAVGKNTEVGRISGLVEHTVESKTPLQIELVKLSAFIGRIVLVVVLIVFLIGFLRGNYSFLVLFQTAVSLAVAAIPEGLAITLTIILAIGMQFLLRRQALVRKMVAAETLGSVTVICTDKTGTLTEGKMSVSKLATVEKNFFRDDLSTLSVANSAHQTALLMLKAGVLCNNVRSLSQPMNGSYYEGDGTEIALVEAGALANIKKTVLDIALPRLSELPFDSRRKYMAVLNQGEVERLVYVKGALDVLRPHICAVEMNGSVKKITKKCLDYFEKVNADFSQNGLRILAICYRPAKSEEQKISADGIHDLVLVGLVGIVDPVRKTVKDTIIRAQAAGIRVIMITGDQAATARAIGIELGIAKPEDRVVNGEELNLFSSAELDNILKTVSIFSRVNPEDKIKIVTALKAQGEVVAMTGDGVNDSPALKGADIGVAMGGGTDIAREIADLVLLDNRFETIIMAVEEGRAMYANIQKVVIFLLAFSLCEVSLILISMLVGLPLALLPAQILWLNLVQDSLPSIALAFDRPDPQIMNRPPRGHGSALIGKIELQFMIGVMGVTAGLLVGLYFLARALIADEMGARSLVFAGFGLALLPAIYSVRLLGKPFFWRSLTNNFFLNCAVLFSFGLMLASVYLPGLQKILGTVALSGLELMIVAGFCVITFICIELVKGFIFKPYYDLS</sequence>
<dbReference type="SUPFAM" id="SSF81653">
    <property type="entry name" value="Calcium ATPase, transduction domain A"/>
    <property type="match status" value="1"/>
</dbReference>
<dbReference type="GO" id="GO:0005524">
    <property type="term" value="F:ATP binding"/>
    <property type="evidence" value="ECO:0007669"/>
    <property type="project" value="UniProtKB-KW"/>
</dbReference>
<dbReference type="InterPro" id="IPR023298">
    <property type="entry name" value="ATPase_P-typ_TM_dom_sf"/>
</dbReference>
<evidence type="ECO:0000313" key="11">
    <source>
        <dbReference type="Proteomes" id="UP000177040"/>
    </source>
</evidence>
<dbReference type="InterPro" id="IPR044492">
    <property type="entry name" value="P_typ_ATPase_HD_dom"/>
</dbReference>
<evidence type="ECO:0000256" key="7">
    <source>
        <dbReference type="ARBA" id="ARBA00023136"/>
    </source>
</evidence>